<evidence type="ECO:0000313" key="2">
    <source>
        <dbReference type="EMBL" id="TCO70656.1"/>
    </source>
</evidence>
<dbReference type="NCBIfam" id="NF033517">
    <property type="entry name" value="transpos_IS66"/>
    <property type="match status" value="1"/>
</dbReference>
<feature type="domain" description="Transposase IS66 central" evidence="1">
    <location>
        <begin position="18"/>
        <end position="184"/>
    </location>
</feature>
<dbReference type="InterPro" id="IPR052344">
    <property type="entry name" value="Transposase-related"/>
</dbReference>
<organism evidence="2 3">
    <name type="scientific">Marinisporobacter balticus</name>
    <dbReference type="NCBI Taxonomy" id="2018667"/>
    <lineage>
        <taxon>Bacteria</taxon>
        <taxon>Bacillati</taxon>
        <taxon>Bacillota</taxon>
        <taxon>Clostridia</taxon>
        <taxon>Peptostreptococcales</taxon>
        <taxon>Thermotaleaceae</taxon>
        <taxon>Marinisporobacter</taxon>
    </lineage>
</organism>
<keyword evidence="3" id="KW-1185">Reference proteome</keyword>
<name>A0A4R2KJA5_9FIRM</name>
<evidence type="ECO:0000313" key="3">
    <source>
        <dbReference type="Proteomes" id="UP000294919"/>
    </source>
</evidence>
<dbReference type="PANTHER" id="PTHR33678">
    <property type="entry name" value="BLL1576 PROTEIN"/>
    <property type="match status" value="1"/>
</dbReference>
<gene>
    <name evidence="2" type="ORF">EV214_12526</name>
</gene>
<dbReference type="EMBL" id="SLWV01000025">
    <property type="protein sequence ID" value="TCO70656.1"/>
    <property type="molecule type" value="Genomic_DNA"/>
</dbReference>
<dbReference type="RefSeq" id="WP_165916386.1">
    <property type="nucleotide sequence ID" value="NZ_SLWV01000025.1"/>
</dbReference>
<dbReference type="Pfam" id="PF03050">
    <property type="entry name" value="DDE_Tnp_IS66"/>
    <property type="match status" value="1"/>
</dbReference>
<dbReference type="InterPro" id="IPR004291">
    <property type="entry name" value="Transposase_IS66_central"/>
</dbReference>
<evidence type="ECO:0000259" key="1">
    <source>
        <dbReference type="Pfam" id="PF03050"/>
    </source>
</evidence>
<reference evidence="2 3" key="1">
    <citation type="submission" date="2019-03" db="EMBL/GenBank/DDBJ databases">
        <title>Genomic Encyclopedia of Type Strains, Phase IV (KMG-IV): sequencing the most valuable type-strain genomes for metagenomic binning, comparative biology and taxonomic classification.</title>
        <authorList>
            <person name="Goeker M."/>
        </authorList>
    </citation>
    <scope>NUCLEOTIDE SEQUENCE [LARGE SCALE GENOMIC DNA]</scope>
    <source>
        <strain evidence="2 3">DSM 102940</strain>
    </source>
</reference>
<dbReference type="AlphaFoldDB" id="A0A4R2KJA5"/>
<dbReference type="PANTHER" id="PTHR33678:SF2">
    <property type="match status" value="1"/>
</dbReference>
<sequence>MRGTIITAPMPKPVLPGSMVSPSLLATIIDMKYNKMMPLYRQEQSFVDFGIDISRQNMASWVVKGSEKWLKPLFLRMRDYLIKEDIIHADETVLNCLDEKDNKNNYMWLYATGERSTHRIYLYDYQKSRSQKHPKEFLDGFSGYLQTDGYASYNSVPNVKNLGCLAHARRYFTDALKALPEDAISTKTNAHS</sequence>
<protein>
    <submittedName>
        <fullName evidence="2">Transposase IS66 family protein</fullName>
    </submittedName>
</protein>
<accession>A0A4R2KJA5</accession>
<comment type="caution">
    <text evidence="2">The sequence shown here is derived from an EMBL/GenBank/DDBJ whole genome shotgun (WGS) entry which is preliminary data.</text>
</comment>
<proteinExistence type="predicted"/>
<dbReference type="Proteomes" id="UP000294919">
    <property type="component" value="Unassembled WGS sequence"/>
</dbReference>